<dbReference type="GO" id="GO:0000981">
    <property type="term" value="F:DNA-binding transcription factor activity, RNA polymerase II-specific"/>
    <property type="evidence" value="ECO:0007669"/>
    <property type="project" value="TreeGrafter"/>
</dbReference>
<evidence type="ECO:0000313" key="8">
    <source>
        <dbReference type="Proteomes" id="UP001370758"/>
    </source>
</evidence>
<feature type="domain" description="C2H2-type" evidence="6">
    <location>
        <begin position="121"/>
        <end position="144"/>
    </location>
</feature>
<feature type="region of interest" description="Disordered" evidence="5">
    <location>
        <begin position="168"/>
        <end position="260"/>
    </location>
</feature>
<gene>
    <name evidence="7" type="ORF">TWF481_000598</name>
</gene>
<feature type="domain" description="C2H2-type" evidence="6">
    <location>
        <begin position="149"/>
        <end position="170"/>
    </location>
</feature>
<feature type="compositionally biased region" description="Polar residues" evidence="5">
    <location>
        <begin position="207"/>
        <end position="221"/>
    </location>
</feature>
<dbReference type="InterPro" id="IPR036236">
    <property type="entry name" value="Znf_C2H2_sf"/>
</dbReference>
<evidence type="ECO:0000256" key="2">
    <source>
        <dbReference type="ARBA" id="ARBA00022771"/>
    </source>
</evidence>
<evidence type="ECO:0000313" key="7">
    <source>
        <dbReference type="EMBL" id="KAK6511691.1"/>
    </source>
</evidence>
<evidence type="ECO:0000256" key="1">
    <source>
        <dbReference type="ARBA" id="ARBA00022723"/>
    </source>
</evidence>
<evidence type="ECO:0000256" key="3">
    <source>
        <dbReference type="ARBA" id="ARBA00022833"/>
    </source>
</evidence>
<evidence type="ECO:0000256" key="5">
    <source>
        <dbReference type="SAM" id="MobiDB-lite"/>
    </source>
</evidence>
<dbReference type="Pfam" id="PF00096">
    <property type="entry name" value="zf-C2H2"/>
    <property type="match status" value="1"/>
</dbReference>
<reference evidence="7 8" key="1">
    <citation type="submission" date="2023-08" db="EMBL/GenBank/DDBJ databases">
        <authorList>
            <person name="Palmer J.M."/>
        </authorList>
    </citation>
    <scope>NUCLEOTIDE SEQUENCE [LARGE SCALE GENOMIC DNA]</scope>
    <source>
        <strain evidence="7 8">TWF481</strain>
    </source>
</reference>
<keyword evidence="3" id="KW-0862">Zinc</keyword>
<dbReference type="PANTHER" id="PTHR23235">
    <property type="entry name" value="KRUEPPEL-LIKE TRANSCRIPTION FACTOR"/>
    <property type="match status" value="1"/>
</dbReference>
<comment type="caution">
    <text evidence="7">The sequence shown here is derived from an EMBL/GenBank/DDBJ whole genome shotgun (WGS) entry which is preliminary data.</text>
</comment>
<dbReference type="InterPro" id="IPR013087">
    <property type="entry name" value="Znf_C2H2_type"/>
</dbReference>
<feature type="region of interest" description="Disordered" evidence="5">
    <location>
        <begin position="92"/>
        <end position="113"/>
    </location>
</feature>
<accession>A0AAV9WN98</accession>
<feature type="compositionally biased region" description="Polar residues" evidence="5">
    <location>
        <begin position="92"/>
        <end position="108"/>
    </location>
</feature>
<organism evidence="7 8">
    <name type="scientific">Arthrobotrys musiformis</name>
    <dbReference type="NCBI Taxonomy" id="47236"/>
    <lineage>
        <taxon>Eukaryota</taxon>
        <taxon>Fungi</taxon>
        <taxon>Dikarya</taxon>
        <taxon>Ascomycota</taxon>
        <taxon>Pezizomycotina</taxon>
        <taxon>Orbiliomycetes</taxon>
        <taxon>Orbiliales</taxon>
        <taxon>Orbiliaceae</taxon>
        <taxon>Arthrobotrys</taxon>
    </lineage>
</organism>
<dbReference type="PROSITE" id="PS00028">
    <property type="entry name" value="ZINC_FINGER_C2H2_1"/>
    <property type="match status" value="1"/>
</dbReference>
<evidence type="ECO:0000256" key="4">
    <source>
        <dbReference type="PROSITE-ProRule" id="PRU00042"/>
    </source>
</evidence>
<dbReference type="SMART" id="SM00355">
    <property type="entry name" value="ZnF_C2H2"/>
    <property type="match status" value="2"/>
</dbReference>
<dbReference type="EMBL" id="JAVHJL010000001">
    <property type="protein sequence ID" value="KAK6511691.1"/>
    <property type="molecule type" value="Genomic_DNA"/>
</dbReference>
<dbReference type="SUPFAM" id="SSF57667">
    <property type="entry name" value="beta-beta-alpha zinc fingers"/>
    <property type="match status" value="1"/>
</dbReference>
<sequence>MPAMASKDHDDGSWDSAIPNFLDADLIGSPFLRYTHLGACQFLDIAASSSSPRSEYETNSFENSEFRSYFGIPAPQDNLCPIAENARIASLVSNTSEPPENTSDTPQFSHRKNRRNILKNYHCPECEMGFSSLRSLGDHLRNAHKMKGFKCDYCDKRVTRYDNLESHRRICSPPSNLSISPPKRKGPRDAVRSINLQPESLRPLPIPTSQNTETENASSVTPGRGGQPTRRISPQPQRTTLSNQGSHFDQSLDESARSAPSGLVGEVQGLKAELAIVKGQLKDAMLEASHWKKQYFMVCKE</sequence>
<dbReference type="GO" id="GO:0000978">
    <property type="term" value="F:RNA polymerase II cis-regulatory region sequence-specific DNA binding"/>
    <property type="evidence" value="ECO:0007669"/>
    <property type="project" value="TreeGrafter"/>
</dbReference>
<dbReference type="GO" id="GO:0008270">
    <property type="term" value="F:zinc ion binding"/>
    <property type="evidence" value="ECO:0007669"/>
    <property type="project" value="UniProtKB-KW"/>
</dbReference>
<feature type="compositionally biased region" description="Polar residues" evidence="5">
    <location>
        <begin position="230"/>
        <end position="249"/>
    </location>
</feature>
<keyword evidence="2 4" id="KW-0863">Zinc-finger</keyword>
<keyword evidence="8" id="KW-1185">Reference proteome</keyword>
<proteinExistence type="predicted"/>
<protein>
    <recommendedName>
        <fullName evidence="6">C2H2-type domain-containing protein</fullName>
    </recommendedName>
</protein>
<name>A0AAV9WN98_9PEZI</name>
<keyword evidence="1" id="KW-0479">Metal-binding</keyword>
<dbReference type="Proteomes" id="UP001370758">
    <property type="component" value="Unassembled WGS sequence"/>
</dbReference>
<dbReference type="Gene3D" id="3.30.160.60">
    <property type="entry name" value="Classic Zinc Finger"/>
    <property type="match status" value="2"/>
</dbReference>
<dbReference type="Pfam" id="PF13912">
    <property type="entry name" value="zf-C2H2_6"/>
    <property type="match status" value="1"/>
</dbReference>
<evidence type="ECO:0000259" key="6">
    <source>
        <dbReference type="PROSITE" id="PS50157"/>
    </source>
</evidence>
<dbReference type="AlphaFoldDB" id="A0AAV9WN98"/>
<dbReference type="PANTHER" id="PTHR23235:SF120">
    <property type="entry name" value="KRUPPEL-LIKE FACTOR 15"/>
    <property type="match status" value="1"/>
</dbReference>
<dbReference type="PROSITE" id="PS50157">
    <property type="entry name" value="ZINC_FINGER_C2H2_2"/>
    <property type="match status" value="2"/>
</dbReference>